<feature type="domain" description="Ig-like" evidence="5">
    <location>
        <begin position="174"/>
        <end position="276"/>
    </location>
</feature>
<dbReference type="PROSITE" id="PS50853">
    <property type="entry name" value="FN3"/>
    <property type="match status" value="2"/>
</dbReference>
<dbReference type="SMART" id="SM00060">
    <property type="entry name" value="FN3"/>
    <property type="match status" value="2"/>
</dbReference>
<dbReference type="CDD" id="cd00096">
    <property type="entry name" value="Ig"/>
    <property type="match status" value="1"/>
</dbReference>
<feature type="region of interest" description="Disordered" evidence="3">
    <location>
        <begin position="569"/>
        <end position="617"/>
    </location>
</feature>
<dbReference type="InterPro" id="IPR036179">
    <property type="entry name" value="Ig-like_dom_sf"/>
</dbReference>
<dbReference type="InterPro" id="IPR036116">
    <property type="entry name" value="FN3_sf"/>
</dbReference>
<dbReference type="InterPro" id="IPR013783">
    <property type="entry name" value="Ig-like_fold"/>
</dbReference>
<feature type="transmembrane region" description="Helical" evidence="4">
    <location>
        <begin position="712"/>
        <end position="734"/>
    </location>
</feature>
<dbReference type="Pfam" id="PF13927">
    <property type="entry name" value="Ig_3"/>
    <property type="match status" value="3"/>
</dbReference>
<dbReference type="Gene3D" id="2.60.40.10">
    <property type="entry name" value="Immunoglobulins"/>
    <property type="match status" value="6"/>
</dbReference>
<feature type="domain" description="Fibronectin type-III" evidence="6">
    <location>
        <begin position="614"/>
        <end position="707"/>
    </location>
</feature>
<dbReference type="AlphaFoldDB" id="A0A1B0FHR1"/>
<dbReference type="InterPro" id="IPR007110">
    <property type="entry name" value="Ig-like_dom"/>
</dbReference>
<dbReference type="PANTHER" id="PTHR44170">
    <property type="entry name" value="PROTEIN SIDEKICK"/>
    <property type="match status" value="1"/>
</dbReference>
<feature type="domain" description="Fibronectin type-III" evidence="6">
    <location>
        <begin position="469"/>
        <end position="562"/>
    </location>
</feature>
<dbReference type="InterPro" id="IPR003599">
    <property type="entry name" value="Ig_sub"/>
</dbReference>
<dbReference type="CDD" id="cd00063">
    <property type="entry name" value="FN3"/>
    <property type="match status" value="2"/>
</dbReference>
<evidence type="ECO:0000313" key="7">
    <source>
        <dbReference type="EnsemblMetazoa" id="GMOY003356-PA"/>
    </source>
</evidence>
<feature type="domain" description="Ig-like" evidence="5">
    <location>
        <begin position="63"/>
        <end position="141"/>
    </location>
</feature>
<keyword evidence="4" id="KW-0472">Membrane</keyword>
<dbReference type="EMBL" id="CCAG010004699">
    <property type="status" value="NOT_ANNOTATED_CDS"/>
    <property type="molecule type" value="Genomic_DNA"/>
</dbReference>
<dbReference type="PANTHER" id="PTHR44170:SF56">
    <property type="entry name" value="FIBRONECTIN TYPE-III DOMAIN-CONTAINING PROTEIN"/>
    <property type="match status" value="1"/>
</dbReference>
<keyword evidence="4" id="KW-0812">Transmembrane</keyword>
<dbReference type="FunFam" id="2.60.40.10:FF:001149">
    <property type="entry name" value="Turtle, isoform H"/>
    <property type="match status" value="1"/>
</dbReference>
<dbReference type="InterPro" id="IPR003598">
    <property type="entry name" value="Ig_sub2"/>
</dbReference>
<dbReference type="SMART" id="SM00408">
    <property type="entry name" value="IGc2"/>
    <property type="match status" value="3"/>
</dbReference>
<keyword evidence="1" id="KW-0677">Repeat</keyword>
<feature type="region of interest" description="Disordered" evidence="3">
    <location>
        <begin position="761"/>
        <end position="780"/>
    </location>
</feature>
<dbReference type="PhylomeDB" id="A0A1B0FHR1"/>
<keyword evidence="8" id="KW-1185">Reference proteome</keyword>
<evidence type="ECO:0000313" key="8">
    <source>
        <dbReference type="Proteomes" id="UP000092444"/>
    </source>
</evidence>
<evidence type="ECO:0000256" key="2">
    <source>
        <dbReference type="ARBA" id="ARBA00023157"/>
    </source>
</evidence>
<reference evidence="7" key="1">
    <citation type="submission" date="2020-05" db="UniProtKB">
        <authorList>
            <consortium name="EnsemblMetazoa"/>
        </authorList>
    </citation>
    <scope>IDENTIFICATION</scope>
    <source>
        <strain evidence="7">Yale</strain>
    </source>
</reference>
<dbReference type="InterPro" id="IPR013106">
    <property type="entry name" value="Ig_V-set"/>
</dbReference>
<dbReference type="GO" id="GO:0098609">
    <property type="term" value="P:cell-cell adhesion"/>
    <property type="evidence" value="ECO:0007669"/>
    <property type="project" value="TreeGrafter"/>
</dbReference>
<dbReference type="Pfam" id="PF00041">
    <property type="entry name" value="fn3"/>
    <property type="match status" value="2"/>
</dbReference>
<dbReference type="SUPFAM" id="SSF49265">
    <property type="entry name" value="Fibronectin type III"/>
    <property type="match status" value="1"/>
</dbReference>
<evidence type="ECO:0000259" key="5">
    <source>
        <dbReference type="PROSITE" id="PS50835"/>
    </source>
</evidence>
<feature type="compositionally biased region" description="Low complexity" evidence="3">
    <location>
        <begin position="581"/>
        <end position="593"/>
    </location>
</feature>
<sequence>MKRRFLLLFKTQQLSFCYRPGLRSWHTLLLLSSVTLFHLISVSCVWCVRHDHHKTTHLEAKVGSYVVFNCYIDFPYDLPIPYVVHWSKDHKKIFTWYEGETSTSELFNGRLHLIDHADYGKASANLTSIRESDQGWYHCQIIFPNRTPSARNNGTWYHLAVQGTTHQNFTKRKPFMRLSVCRLGGSLIKIPPINQTLMEGQTAFFHCVMKYPDTSMASWYKDGVLLQDIPDLMRRSYMGPHGSLSIDPTMMSDYGEYECQVRNNESEIQTAKAFLNIQYKAKVIYAPPEVYLPYGQPAVLDCHFRANPPLKNLRWEKDGLLFDSYNVPGVFYKMNGSLFFSKVDENYAGSYTCTPFNELGTDGPSPVINVIVLRPPIFTVTPKAIYIQKLGETVELPCQAIDRDGSNHPSIDWKRKDGHPLPLKRHQIEGGNLTLTSLHETDRGIYECFATNEAATITAETELMIENLTPRPPYNLTANSTETSITVRWQPGYLRPNLEYTVWYRLTDAPEWRTMRILQKNVMEATIQHLLPGREYEFMVLSQDKHGDGMFSKQIRFSTQPSKVIVEDESAAAGERENDNHPQQPQQQHQQQQESTGDRNIKAPPAPPPPHANTLSEPWNLSAINNQQGWLLHWEHPVDGLDLLRHYTVRWWKEPEHHLVGTVETFDNYYQLRHLKEGATFKIQILALSMDGEQIPSSILMIQVPSHRKTRILLIGSSVGVAFLLCALIAFLYVKRSCLFHLFSGGINDVNGGDGAACSTSIDDGDDSEHSHDIEKINNT</sequence>
<protein>
    <recommendedName>
        <fullName evidence="9">Protein turtle</fullName>
    </recommendedName>
</protein>
<evidence type="ECO:0000259" key="6">
    <source>
        <dbReference type="PROSITE" id="PS50853"/>
    </source>
</evidence>
<dbReference type="EnsemblMetazoa" id="GMOY003356-RA">
    <property type="protein sequence ID" value="GMOY003356-PA"/>
    <property type="gene ID" value="GMOY003356"/>
</dbReference>
<dbReference type="VEuPathDB" id="VectorBase:GMOY003356"/>
<dbReference type="STRING" id="37546.A0A1B0FHR1"/>
<proteinExistence type="predicted"/>
<name>A0A1B0FHR1_GLOMM</name>
<dbReference type="Pfam" id="PF07686">
    <property type="entry name" value="V-set"/>
    <property type="match status" value="1"/>
</dbReference>
<evidence type="ECO:0000256" key="4">
    <source>
        <dbReference type="SAM" id="Phobius"/>
    </source>
</evidence>
<accession>A0A1B0FHR1</accession>
<dbReference type="PROSITE" id="PS50835">
    <property type="entry name" value="IG_LIKE"/>
    <property type="match status" value="4"/>
</dbReference>
<keyword evidence="4" id="KW-1133">Transmembrane helix</keyword>
<dbReference type="Proteomes" id="UP000092444">
    <property type="component" value="Unassembled WGS sequence"/>
</dbReference>
<evidence type="ECO:0008006" key="9">
    <source>
        <dbReference type="Google" id="ProtNLM"/>
    </source>
</evidence>
<dbReference type="SUPFAM" id="SSF48726">
    <property type="entry name" value="Immunoglobulin"/>
    <property type="match status" value="4"/>
</dbReference>
<feature type="domain" description="Ig-like" evidence="5">
    <location>
        <begin position="281"/>
        <end position="354"/>
    </location>
</feature>
<organism evidence="7 8">
    <name type="scientific">Glossina morsitans morsitans</name>
    <name type="common">Savannah tsetse fly</name>
    <dbReference type="NCBI Taxonomy" id="37546"/>
    <lineage>
        <taxon>Eukaryota</taxon>
        <taxon>Metazoa</taxon>
        <taxon>Ecdysozoa</taxon>
        <taxon>Arthropoda</taxon>
        <taxon>Hexapoda</taxon>
        <taxon>Insecta</taxon>
        <taxon>Pterygota</taxon>
        <taxon>Neoptera</taxon>
        <taxon>Endopterygota</taxon>
        <taxon>Diptera</taxon>
        <taxon>Brachycera</taxon>
        <taxon>Muscomorpha</taxon>
        <taxon>Hippoboscoidea</taxon>
        <taxon>Glossinidae</taxon>
        <taxon>Glossina</taxon>
    </lineage>
</organism>
<feature type="compositionally biased region" description="Basic and acidic residues" evidence="3">
    <location>
        <begin position="768"/>
        <end position="780"/>
    </location>
</feature>
<feature type="domain" description="Ig-like" evidence="5">
    <location>
        <begin position="376"/>
        <end position="464"/>
    </location>
</feature>
<evidence type="ECO:0000256" key="1">
    <source>
        <dbReference type="ARBA" id="ARBA00022737"/>
    </source>
</evidence>
<keyword evidence="2" id="KW-1015">Disulfide bond</keyword>
<dbReference type="SMART" id="SM00409">
    <property type="entry name" value="IG"/>
    <property type="match status" value="4"/>
</dbReference>
<evidence type="ECO:0000256" key="3">
    <source>
        <dbReference type="SAM" id="MobiDB-lite"/>
    </source>
</evidence>
<dbReference type="FunFam" id="2.60.40.10:FF:001842">
    <property type="entry name" value="Uncharacterized protein, isoform B"/>
    <property type="match status" value="1"/>
</dbReference>
<dbReference type="InterPro" id="IPR003961">
    <property type="entry name" value="FN3_dom"/>
</dbReference>